<evidence type="ECO:0000256" key="1">
    <source>
        <dbReference type="SAM" id="MobiDB-lite"/>
    </source>
</evidence>
<accession>A0A453SPR9</accession>
<feature type="compositionally biased region" description="Low complexity" evidence="1">
    <location>
        <begin position="76"/>
        <end position="89"/>
    </location>
</feature>
<proteinExistence type="predicted"/>
<reference evidence="3" key="2">
    <citation type="journal article" date="2017" name="Nat. Plants">
        <title>The Aegilops tauschii genome reveals multiple impacts of transposons.</title>
        <authorList>
            <person name="Zhao G."/>
            <person name="Zou C."/>
            <person name="Li K."/>
            <person name="Wang K."/>
            <person name="Li T."/>
            <person name="Gao L."/>
            <person name="Zhang X."/>
            <person name="Wang H."/>
            <person name="Yang Z."/>
            <person name="Liu X."/>
            <person name="Jiang W."/>
            <person name="Mao L."/>
            <person name="Kong X."/>
            <person name="Jiao Y."/>
            <person name="Jia J."/>
        </authorList>
    </citation>
    <scope>NUCLEOTIDE SEQUENCE [LARGE SCALE GENOMIC DNA]</scope>
    <source>
        <strain evidence="3">cv. AL8/78</strain>
    </source>
</reference>
<sequence>AVPRVKRSPPLPLRFRHDGAFKILQVGSWLPGWLARPPLISSAGPAKLAVVVRWRTCTSATAPPRAAGTWRRRSAARAAPTATPRASCAGSSKRRGPTS</sequence>
<reference evidence="2" key="5">
    <citation type="journal article" date="2021" name="G3 (Bethesda)">
        <title>Aegilops tauschii genome assembly Aet v5.0 features greater sequence contiguity and improved annotation.</title>
        <authorList>
            <person name="Wang L."/>
            <person name="Zhu T."/>
            <person name="Rodriguez J.C."/>
            <person name="Deal K.R."/>
            <person name="Dubcovsky J."/>
            <person name="McGuire P.E."/>
            <person name="Lux T."/>
            <person name="Spannagl M."/>
            <person name="Mayer K.F.X."/>
            <person name="Baldrich P."/>
            <person name="Meyers B.C."/>
            <person name="Huo N."/>
            <person name="Gu Y.Q."/>
            <person name="Zhou H."/>
            <person name="Devos K.M."/>
            <person name="Bennetzen J.L."/>
            <person name="Unver T."/>
            <person name="Budak H."/>
            <person name="Gulick P.J."/>
            <person name="Galiba G."/>
            <person name="Kalapos B."/>
            <person name="Nelson D.R."/>
            <person name="Li P."/>
            <person name="You F.M."/>
            <person name="Luo M.C."/>
            <person name="Dvorak J."/>
        </authorList>
    </citation>
    <scope>NUCLEOTIDE SEQUENCE [LARGE SCALE GENOMIC DNA]</scope>
    <source>
        <strain evidence="2">cv. AL8/78</strain>
    </source>
</reference>
<feature type="region of interest" description="Disordered" evidence="1">
    <location>
        <begin position="60"/>
        <end position="99"/>
    </location>
</feature>
<reference evidence="3" key="1">
    <citation type="journal article" date="2014" name="Science">
        <title>Ancient hybridizations among the ancestral genomes of bread wheat.</title>
        <authorList>
            <consortium name="International Wheat Genome Sequencing Consortium,"/>
            <person name="Marcussen T."/>
            <person name="Sandve S.R."/>
            <person name="Heier L."/>
            <person name="Spannagl M."/>
            <person name="Pfeifer M."/>
            <person name="Jakobsen K.S."/>
            <person name="Wulff B.B."/>
            <person name="Steuernagel B."/>
            <person name="Mayer K.F."/>
            <person name="Olsen O.A."/>
        </authorList>
    </citation>
    <scope>NUCLEOTIDE SEQUENCE [LARGE SCALE GENOMIC DNA]</scope>
    <source>
        <strain evidence="3">cv. AL8/78</strain>
    </source>
</reference>
<dbReference type="Gramene" id="AET7Gv21022000.4">
    <property type="protein sequence ID" value="AET7Gv21022000.4"/>
    <property type="gene ID" value="AET7Gv21022000"/>
</dbReference>
<evidence type="ECO:0000313" key="2">
    <source>
        <dbReference type="EnsemblPlants" id="AET7Gv21022000.4"/>
    </source>
</evidence>
<organism evidence="2 3">
    <name type="scientific">Aegilops tauschii subsp. strangulata</name>
    <name type="common">Goatgrass</name>
    <dbReference type="NCBI Taxonomy" id="200361"/>
    <lineage>
        <taxon>Eukaryota</taxon>
        <taxon>Viridiplantae</taxon>
        <taxon>Streptophyta</taxon>
        <taxon>Embryophyta</taxon>
        <taxon>Tracheophyta</taxon>
        <taxon>Spermatophyta</taxon>
        <taxon>Magnoliopsida</taxon>
        <taxon>Liliopsida</taxon>
        <taxon>Poales</taxon>
        <taxon>Poaceae</taxon>
        <taxon>BOP clade</taxon>
        <taxon>Pooideae</taxon>
        <taxon>Triticodae</taxon>
        <taxon>Triticeae</taxon>
        <taxon>Triticinae</taxon>
        <taxon>Aegilops</taxon>
    </lineage>
</organism>
<dbReference type="AlphaFoldDB" id="A0A453SPR9"/>
<evidence type="ECO:0000313" key="3">
    <source>
        <dbReference type="Proteomes" id="UP000015105"/>
    </source>
</evidence>
<reference evidence="2" key="3">
    <citation type="journal article" date="2017" name="Nature">
        <title>Genome sequence of the progenitor of the wheat D genome Aegilops tauschii.</title>
        <authorList>
            <person name="Luo M.C."/>
            <person name="Gu Y.Q."/>
            <person name="Puiu D."/>
            <person name="Wang H."/>
            <person name="Twardziok S.O."/>
            <person name="Deal K.R."/>
            <person name="Huo N."/>
            <person name="Zhu T."/>
            <person name="Wang L."/>
            <person name="Wang Y."/>
            <person name="McGuire P.E."/>
            <person name="Liu S."/>
            <person name="Long H."/>
            <person name="Ramasamy R.K."/>
            <person name="Rodriguez J.C."/>
            <person name="Van S.L."/>
            <person name="Yuan L."/>
            <person name="Wang Z."/>
            <person name="Xia Z."/>
            <person name="Xiao L."/>
            <person name="Anderson O.D."/>
            <person name="Ouyang S."/>
            <person name="Liang Y."/>
            <person name="Zimin A.V."/>
            <person name="Pertea G."/>
            <person name="Qi P."/>
            <person name="Bennetzen J.L."/>
            <person name="Dai X."/>
            <person name="Dawson M.W."/>
            <person name="Muller H.G."/>
            <person name="Kugler K."/>
            <person name="Rivarola-Duarte L."/>
            <person name="Spannagl M."/>
            <person name="Mayer K.F.X."/>
            <person name="Lu F.H."/>
            <person name="Bevan M.W."/>
            <person name="Leroy P."/>
            <person name="Li P."/>
            <person name="You F.M."/>
            <person name="Sun Q."/>
            <person name="Liu Z."/>
            <person name="Lyons E."/>
            <person name="Wicker T."/>
            <person name="Salzberg S.L."/>
            <person name="Devos K.M."/>
            <person name="Dvorak J."/>
        </authorList>
    </citation>
    <scope>NUCLEOTIDE SEQUENCE [LARGE SCALE GENOMIC DNA]</scope>
    <source>
        <strain evidence="2">cv. AL8/78</strain>
    </source>
</reference>
<dbReference type="EnsemblPlants" id="AET7Gv21022000.4">
    <property type="protein sequence ID" value="AET7Gv21022000.4"/>
    <property type="gene ID" value="AET7Gv21022000"/>
</dbReference>
<name>A0A453SPR9_AEGTS</name>
<keyword evidence="3" id="KW-1185">Reference proteome</keyword>
<dbReference type="Proteomes" id="UP000015105">
    <property type="component" value="Chromosome 7D"/>
</dbReference>
<reference evidence="2" key="4">
    <citation type="submission" date="2019-03" db="UniProtKB">
        <authorList>
            <consortium name="EnsemblPlants"/>
        </authorList>
    </citation>
    <scope>IDENTIFICATION</scope>
</reference>
<protein>
    <submittedName>
        <fullName evidence="2">Uncharacterized protein</fullName>
    </submittedName>
</protein>